<feature type="compositionally biased region" description="Polar residues" evidence="1">
    <location>
        <begin position="8"/>
        <end position="22"/>
    </location>
</feature>
<sequence>RSSSSSSVCPQFSRPSNTPLTSWQDGQGIPESWCQLLLSPQFLSVCCSSTAYCQRLNPQITDPHLFCPIDEINHRHSLPLLLSFPGQMQILNENGMKNSGEQDQECNDEQKKDLRSRGLCLVPVAFMMHVGSGNGADLWAPALGGGFR</sequence>
<evidence type="ECO:0000313" key="2">
    <source>
        <dbReference type="EnsemblPlants" id="Ma05_p06690.1"/>
    </source>
</evidence>
<accession>A0A804J1P5</accession>
<dbReference type="InParanoid" id="A0A804J1P5"/>
<evidence type="ECO:0000313" key="3">
    <source>
        <dbReference type="Proteomes" id="UP000012960"/>
    </source>
</evidence>
<dbReference type="Proteomes" id="UP000012960">
    <property type="component" value="Unplaced"/>
</dbReference>
<reference evidence="2" key="1">
    <citation type="submission" date="2021-05" db="UniProtKB">
        <authorList>
            <consortium name="EnsemblPlants"/>
        </authorList>
    </citation>
    <scope>IDENTIFICATION</scope>
    <source>
        <strain evidence="2">subsp. malaccensis</strain>
    </source>
</reference>
<dbReference type="Gramene" id="Ma05_t06690.1">
    <property type="protein sequence ID" value="Ma05_p06690.1"/>
    <property type="gene ID" value="Ma05_g06690"/>
</dbReference>
<evidence type="ECO:0000256" key="1">
    <source>
        <dbReference type="SAM" id="MobiDB-lite"/>
    </source>
</evidence>
<keyword evidence="3" id="KW-1185">Reference proteome</keyword>
<protein>
    <submittedName>
        <fullName evidence="2">Uncharacterized protein</fullName>
    </submittedName>
</protein>
<dbReference type="EnsemblPlants" id="Ma05_t06690.1">
    <property type="protein sequence ID" value="Ma05_p06690.1"/>
    <property type="gene ID" value="Ma05_g06690"/>
</dbReference>
<name>A0A804J1P5_MUSAM</name>
<feature type="region of interest" description="Disordered" evidence="1">
    <location>
        <begin position="1"/>
        <end position="22"/>
    </location>
</feature>
<organism evidence="2 3">
    <name type="scientific">Musa acuminata subsp. malaccensis</name>
    <name type="common">Wild banana</name>
    <name type="synonym">Musa malaccensis</name>
    <dbReference type="NCBI Taxonomy" id="214687"/>
    <lineage>
        <taxon>Eukaryota</taxon>
        <taxon>Viridiplantae</taxon>
        <taxon>Streptophyta</taxon>
        <taxon>Embryophyta</taxon>
        <taxon>Tracheophyta</taxon>
        <taxon>Spermatophyta</taxon>
        <taxon>Magnoliopsida</taxon>
        <taxon>Liliopsida</taxon>
        <taxon>Zingiberales</taxon>
        <taxon>Musaceae</taxon>
        <taxon>Musa</taxon>
    </lineage>
</organism>
<proteinExistence type="predicted"/>
<dbReference type="AlphaFoldDB" id="A0A804J1P5"/>